<evidence type="ECO:0000313" key="5">
    <source>
        <dbReference type="Proteomes" id="UP001500751"/>
    </source>
</evidence>
<keyword evidence="5" id="KW-1185">Reference proteome</keyword>
<comment type="caution">
    <text evidence="4">The sequence shown here is derived from an EMBL/GenBank/DDBJ whole genome shotgun (WGS) entry which is preliminary data.</text>
</comment>
<dbReference type="Pfam" id="PF01553">
    <property type="entry name" value="Acyltransferase"/>
    <property type="match status" value="1"/>
</dbReference>
<dbReference type="GO" id="GO:0016746">
    <property type="term" value="F:acyltransferase activity"/>
    <property type="evidence" value="ECO:0007669"/>
    <property type="project" value="UniProtKB-KW"/>
</dbReference>
<reference evidence="5" key="1">
    <citation type="journal article" date="2019" name="Int. J. Syst. Evol. Microbiol.">
        <title>The Global Catalogue of Microorganisms (GCM) 10K type strain sequencing project: providing services to taxonomists for standard genome sequencing and annotation.</title>
        <authorList>
            <consortium name="The Broad Institute Genomics Platform"/>
            <consortium name="The Broad Institute Genome Sequencing Center for Infectious Disease"/>
            <person name="Wu L."/>
            <person name="Ma J."/>
        </authorList>
    </citation>
    <scope>NUCLEOTIDE SEQUENCE [LARGE SCALE GENOMIC DNA]</scope>
    <source>
        <strain evidence="5">JCM 16014</strain>
    </source>
</reference>
<protein>
    <submittedName>
        <fullName evidence="4">Lysophospholipid acyltransferase family protein</fullName>
    </submittedName>
</protein>
<evidence type="ECO:0000313" key="4">
    <source>
        <dbReference type="EMBL" id="GAA2047927.1"/>
    </source>
</evidence>
<sequence>MPASPKRPAAKEKNEVSAQMFVYQAAKFVVEPLVKIVYRPRVEGLEHIPADGAAILAANHLSFCDSFFIPIVVPRHVTFIAKAEYFDAGGLRGLWNKYFYARFAGAVRVDRSGSRNATTAALEGAVEVLERGGLFGIYPEGTRSPDGKLYRGRTGIAEIALRSGAPIIPIGIIGTDRVQPPGKKLPRWGRVTIRVGAPLDLAEAKGLGKPALVRRAITDEVIEAIQKLSGQEYRHVYASDVKEGKAAA</sequence>
<keyword evidence="2 4" id="KW-0012">Acyltransferase</keyword>
<dbReference type="SUPFAM" id="SSF69593">
    <property type="entry name" value="Glycerol-3-phosphate (1)-acyltransferase"/>
    <property type="match status" value="1"/>
</dbReference>
<dbReference type="InterPro" id="IPR002123">
    <property type="entry name" value="Plipid/glycerol_acylTrfase"/>
</dbReference>
<proteinExistence type="predicted"/>
<dbReference type="PANTHER" id="PTHR10434">
    <property type="entry name" value="1-ACYL-SN-GLYCEROL-3-PHOSPHATE ACYLTRANSFERASE"/>
    <property type="match status" value="1"/>
</dbReference>
<dbReference type="SMART" id="SM00563">
    <property type="entry name" value="PlsC"/>
    <property type="match status" value="1"/>
</dbReference>
<dbReference type="CDD" id="cd07989">
    <property type="entry name" value="LPLAT_AGPAT-like"/>
    <property type="match status" value="1"/>
</dbReference>
<organism evidence="4 5">
    <name type="scientific">Catenulispora yoronensis</name>
    <dbReference type="NCBI Taxonomy" id="450799"/>
    <lineage>
        <taxon>Bacteria</taxon>
        <taxon>Bacillati</taxon>
        <taxon>Actinomycetota</taxon>
        <taxon>Actinomycetes</taxon>
        <taxon>Catenulisporales</taxon>
        <taxon>Catenulisporaceae</taxon>
        <taxon>Catenulispora</taxon>
    </lineage>
</organism>
<feature type="domain" description="Phospholipid/glycerol acyltransferase" evidence="3">
    <location>
        <begin position="54"/>
        <end position="175"/>
    </location>
</feature>
<name>A0ABP5GMF8_9ACTN</name>
<dbReference type="Proteomes" id="UP001500751">
    <property type="component" value="Unassembled WGS sequence"/>
</dbReference>
<accession>A0ABP5GMF8</accession>
<evidence type="ECO:0000256" key="2">
    <source>
        <dbReference type="ARBA" id="ARBA00023315"/>
    </source>
</evidence>
<dbReference type="PANTHER" id="PTHR10434:SF11">
    <property type="entry name" value="1-ACYL-SN-GLYCEROL-3-PHOSPHATE ACYLTRANSFERASE"/>
    <property type="match status" value="1"/>
</dbReference>
<gene>
    <name evidence="4" type="ORF">GCM10009839_61660</name>
</gene>
<dbReference type="EMBL" id="BAAAQN010000044">
    <property type="protein sequence ID" value="GAA2047927.1"/>
    <property type="molecule type" value="Genomic_DNA"/>
</dbReference>
<evidence type="ECO:0000259" key="3">
    <source>
        <dbReference type="SMART" id="SM00563"/>
    </source>
</evidence>
<keyword evidence="1" id="KW-0808">Transferase</keyword>
<evidence type="ECO:0000256" key="1">
    <source>
        <dbReference type="ARBA" id="ARBA00022679"/>
    </source>
</evidence>